<dbReference type="GO" id="GO:0005975">
    <property type="term" value="P:carbohydrate metabolic process"/>
    <property type="evidence" value="ECO:0007669"/>
    <property type="project" value="InterPro"/>
</dbReference>
<evidence type="ECO:0000313" key="11">
    <source>
        <dbReference type="EMBL" id="GFZ10624.1"/>
    </source>
</evidence>
<evidence type="ECO:0000256" key="9">
    <source>
        <dbReference type="RuleBase" id="RU361169"/>
    </source>
</evidence>
<dbReference type="PANTHER" id="PTHR31375">
    <property type="match status" value="1"/>
</dbReference>
<reference evidence="11 12" key="1">
    <citation type="submission" date="2019-07" db="EMBL/GenBank/DDBJ databases">
        <title>De Novo Assembly of kiwifruit Actinidia rufa.</title>
        <authorList>
            <person name="Sugita-Konishi S."/>
            <person name="Sato K."/>
            <person name="Mori E."/>
            <person name="Abe Y."/>
            <person name="Kisaki G."/>
            <person name="Hamano K."/>
            <person name="Suezawa K."/>
            <person name="Otani M."/>
            <person name="Fukuda T."/>
            <person name="Manabe T."/>
            <person name="Gomi K."/>
            <person name="Tabuchi M."/>
            <person name="Akimitsu K."/>
            <person name="Kataoka I."/>
        </authorList>
    </citation>
    <scope>NUCLEOTIDE SEQUENCE [LARGE SCALE GENOMIC DNA]</scope>
    <source>
        <strain evidence="12">cv. Fuchu</strain>
    </source>
</reference>
<keyword evidence="3" id="KW-0134">Cell wall</keyword>
<comment type="subcellular location">
    <subcellularLocation>
        <location evidence="1">Secreted</location>
        <location evidence="1">Cell wall</location>
    </subcellularLocation>
</comment>
<dbReference type="OrthoDB" id="187139at2759"/>
<evidence type="ECO:0000256" key="6">
    <source>
        <dbReference type="ARBA" id="ARBA00023295"/>
    </source>
</evidence>
<dbReference type="GO" id="GO:0071555">
    <property type="term" value="P:cell wall organization"/>
    <property type="evidence" value="ECO:0007669"/>
    <property type="project" value="UniProtKB-KW"/>
</dbReference>
<dbReference type="Pfam" id="PF00295">
    <property type="entry name" value="Glyco_hydro_28"/>
    <property type="match status" value="1"/>
</dbReference>
<dbReference type="AlphaFoldDB" id="A0A7J0GIS9"/>
<dbReference type="InterPro" id="IPR006626">
    <property type="entry name" value="PbH1"/>
</dbReference>
<dbReference type="GO" id="GO:0016829">
    <property type="term" value="F:lyase activity"/>
    <property type="evidence" value="ECO:0007669"/>
    <property type="project" value="UniProtKB-KW"/>
</dbReference>
<accession>A0A7J0GIS9</accession>
<keyword evidence="11" id="KW-0456">Lyase</keyword>
<proteinExistence type="inferred from homology"/>
<dbReference type="Gene3D" id="2.160.20.10">
    <property type="entry name" value="Single-stranded right-handed beta-helix, Pectin lyase-like"/>
    <property type="match status" value="1"/>
</dbReference>
<evidence type="ECO:0000256" key="7">
    <source>
        <dbReference type="ARBA" id="ARBA00023316"/>
    </source>
</evidence>
<comment type="caution">
    <text evidence="11">The sequence shown here is derived from an EMBL/GenBank/DDBJ whole genome shotgun (WGS) entry which is preliminary data.</text>
</comment>
<dbReference type="Proteomes" id="UP000585474">
    <property type="component" value="Unassembled WGS sequence"/>
</dbReference>
<feature type="chain" id="PRO_5029625035" evidence="10">
    <location>
        <begin position="28"/>
        <end position="397"/>
    </location>
</feature>
<comment type="similarity">
    <text evidence="2 9">Belongs to the glycosyl hydrolase 28 family.</text>
</comment>
<dbReference type="SUPFAM" id="SSF51126">
    <property type="entry name" value="Pectin lyase-like"/>
    <property type="match status" value="1"/>
</dbReference>
<evidence type="ECO:0000256" key="8">
    <source>
        <dbReference type="PROSITE-ProRule" id="PRU10052"/>
    </source>
</evidence>
<dbReference type="FunFam" id="2.160.20.10:FF:000016">
    <property type="entry name" value="Polygalacturonase 7"/>
    <property type="match status" value="1"/>
</dbReference>
<keyword evidence="6 9" id="KW-0326">Glycosidase</keyword>
<evidence type="ECO:0000256" key="2">
    <source>
        <dbReference type="ARBA" id="ARBA00008834"/>
    </source>
</evidence>
<evidence type="ECO:0000256" key="4">
    <source>
        <dbReference type="ARBA" id="ARBA00022525"/>
    </source>
</evidence>
<dbReference type="EMBL" id="BJWL01000022">
    <property type="protein sequence ID" value="GFZ10624.1"/>
    <property type="molecule type" value="Genomic_DNA"/>
</dbReference>
<keyword evidence="5 9" id="KW-0378">Hydrolase</keyword>
<dbReference type="InterPro" id="IPR012334">
    <property type="entry name" value="Pectin_lyas_fold"/>
</dbReference>
<dbReference type="SMART" id="SM00710">
    <property type="entry name" value="PbH1"/>
    <property type="match status" value="6"/>
</dbReference>
<organism evidence="11 12">
    <name type="scientific">Actinidia rufa</name>
    <dbReference type="NCBI Taxonomy" id="165716"/>
    <lineage>
        <taxon>Eukaryota</taxon>
        <taxon>Viridiplantae</taxon>
        <taxon>Streptophyta</taxon>
        <taxon>Embryophyta</taxon>
        <taxon>Tracheophyta</taxon>
        <taxon>Spermatophyta</taxon>
        <taxon>Magnoliopsida</taxon>
        <taxon>eudicotyledons</taxon>
        <taxon>Gunneridae</taxon>
        <taxon>Pentapetalae</taxon>
        <taxon>asterids</taxon>
        <taxon>Ericales</taxon>
        <taxon>Actinidiaceae</taxon>
        <taxon>Actinidia</taxon>
    </lineage>
</organism>
<gene>
    <name evidence="11" type="ORF">Acr_22g0000220</name>
</gene>
<evidence type="ECO:0000256" key="5">
    <source>
        <dbReference type="ARBA" id="ARBA00022801"/>
    </source>
</evidence>
<feature type="signal peptide" evidence="10">
    <location>
        <begin position="1"/>
        <end position="27"/>
    </location>
</feature>
<keyword evidence="4" id="KW-0964">Secreted</keyword>
<name>A0A7J0GIS9_9ERIC</name>
<evidence type="ECO:0000256" key="10">
    <source>
        <dbReference type="SAM" id="SignalP"/>
    </source>
</evidence>
<protein>
    <submittedName>
        <fullName evidence="11">Pectin lyase-like superfamily protein</fullName>
    </submittedName>
</protein>
<sequence>MVQPMTSHLLTLVLFIFLFHIHSLATAATYNVATLGAKGDGLSDSTKPFLSAWASACGSVQPATIYVPPGRYLLGKAVFSGPCRNNAINIRIDGTLIAPSDFRVIGNGANWIVFVHVSGVSIHGGTLDAQGTGLWACKASGKNCPIGATTLQFSNSDQILVSGLTSLNSQMFHIVINGCTNVTVHGAKVLAPTDSPNTDGIHVSKSSGVTILNSKIGTGDDCISISPGTTHLWIENIACGPGHGISIGSLGKEFQEDGVQNVTVSKVTFTNTDNGVRIKTWAKSSNAFVRGVLYQNATMVNVKNPIIIDQNYCPDHKNCPSQASGVKISDVTYQDIHGSSATELAIKFDCSTKYPCSGLILEDINLTYGDKAAEASCVNANGIASGLIKPTSCFNRG</sequence>
<dbReference type="GO" id="GO:0004650">
    <property type="term" value="F:polygalacturonase activity"/>
    <property type="evidence" value="ECO:0007669"/>
    <property type="project" value="InterPro"/>
</dbReference>
<dbReference type="InterPro" id="IPR000743">
    <property type="entry name" value="Glyco_hydro_28"/>
</dbReference>
<dbReference type="InterPro" id="IPR011050">
    <property type="entry name" value="Pectin_lyase_fold/virulence"/>
</dbReference>
<dbReference type="PROSITE" id="PS00502">
    <property type="entry name" value="POLYGALACTURONASE"/>
    <property type="match status" value="1"/>
</dbReference>
<evidence type="ECO:0000256" key="1">
    <source>
        <dbReference type="ARBA" id="ARBA00004191"/>
    </source>
</evidence>
<evidence type="ECO:0000256" key="3">
    <source>
        <dbReference type="ARBA" id="ARBA00022512"/>
    </source>
</evidence>
<keyword evidence="7" id="KW-0961">Cell wall biogenesis/degradation</keyword>
<keyword evidence="12" id="KW-1185">Reference proteome</keyword>
<feature type="active site" evidence="8">
    <location>
        <position position="243"/>
    </location>
</feature>
<evidence type="ECO:0000313" key="12">
    <source>
        <dbReference type="Proteomes" id="UP000585474"/>
    </source>
</evidence>
<keyword evidence="10" id="KW-0732">Signal</keyword>